<accession>A0A5J4UXC5</accession>
<evidence type="ECO:0000313" key="1">
    <source>
        <dbReference type="EMBL" id="KAA6375376.1"/>
    </source>
</evidence>
<dbReference type="EMBL" id="SNRW01011278">
    <property type="protein sequence ID" value="KAA6375376.1"/>
    <property type="molecule type" value="Genomic_DNA"/>
</dbReference>
<evidence type="ECO:0000313" key="2">
    <source>
        <dbReference type="Proteomes" id="UP000324800"/>
    </source>
</evidence>
<dbReference type="AlphaFoldDB" id="A0A5J4UXC5"/>
<dbReference type="Proteomes" id="UP000324800">
    <property type="component" value="Unassembled WGS sequence"/>
</dbReference>
<organism evidence="1 2">
    <name type="scientific">Streblomastix strix</name>
    <dbReference type="NCBI Taxonomy" id="222440"/>
    <lineage>
        <taxon>Eukaryota</taxon>
        <taxon>Metamonada</taxon>
        <taxon>Preaxostyla</taxon>
        <taxon>Oxymonadida</taxon>
        <taxon>Streblomastigidae</taxon>
        <taxon>Streblomastix</taxon>
    </lineage>
</organism>
<sequence>MENEEDIMVSCNLQRLTWDKLRNYYPILKTAKFSNFPKDIEIKETSNFFFIKVDQQKAHDLLQKRVDRFTVGLHGECRTISFSKGQKNTSAVIFGPTYNKEGYNTNEFIQFFLQNDINAGNVEILENELYDNQTKIMYSIRYKTRQLEFVWIDSGVLCNEIGFTYNIQNLKCEASIFNEEFNEITILNDLKMPQRQSKISNSAEFKEIAEFVESEVLNRAVRVHLQSDKYGYINNTGKITLENTLASEVYLTLLFEYCNKRLELEIGNH</sequence>
<protein>
    <submittedName>
        <fullName evidence="1">Uncharacterized protein</fullName>
    </submittedName>
</protein>
<comment type="caution">
    <text evidence="1">The sequence shown here is derived from an EMBL/GenBank/DDBJ whole genome shotgun (WGS) entry which is preliminary data.</text>
</comment>
<reference evidence="1 2" key="1">
    <citation type="submission" date="2019-03" db="EMBL/GenBank/DDBJ databases">
        <title>Single cell metagenomics reveals metabolic interactions within the superorganism composed of flagellate Streblomastix strix and complex community of Bacteroidetes bacteria on its surface.</title>
        <authorList>
            <person name="Treitli S.C."/>
            <person name="Kolisko M."/>
            <person name="Husnik F."/>
            <person name="Keeling P."/>
            <person name="Hampl V."/>
        </authorList>
    </citation>
    <scope>NUCLEOTIDE SEQUENCE [LARGE SCALE GENOMIC DNA]</scope>
    <source>
        <strain evidence="1">ST1C</strain>
    </source>
</reference>
<name>A0A5J4UXC5_9EUKA</name>
<gene>
    <name evidence="1" type="ORF">EZS28_029097</name>
</gene>
<proteinExistence type="predicted"/>